<name>A0A1H6CZK7_9ACTN</name>
<evidence type="ECO:0000313" key="9">
    <source>
        <dbReference type="Proteomes" id="UP000236754"/>
    </source>
</evidence>
<dbReference type="InterPro" id="IPR000719">
    <property type="entry name" value="Prot_kinase_dom"/>
</dbReference>
<keyword evidence="9" id="KW-1185">Reference proteome</keyword>
<evidence type="ECO:0000256" key="4">
    <source>
        <dbReference type="ARBA" id="ARBA00022840"/>
    </source>
</evidence>
<organism evidence="8 9">
    <name type="scientific">Actinacidiphila yanglinensis</name>
    <dbReference type="NCBI Taxonomy" id="310779"/>
    <lineage>
        <taxon>Bacteria</taxon>
        <taxon>Bacillati</taxon>
        <taxon>Actinomycetota</taxon>
        <taxon>Actinomycetes</taxon>
        <taxon>Kitasatosporales</taxon>
        <taxon>Streptomycetaceae</taxon>
        <taxon>Actinacidiphila</taxon>
    </lineage>
</organism>
<dbReference type="EMBL" id="FNVU01000011">
    <property type="protein sequence ID" value="SEG78480.1"/>
    <property type="molecule type" value="Genomic_DNA"/>
</dbReference>
<evidence type="ECO:0000313" key="8">
    <source>
        <dbReference type="EMBL" id="SEG78480.1"/>
    </source>
</evidence>
<protein>
    <submittedName>
        <fullName evidence="8">Serine/threonine protein kinase</fullName>
    </submittedName>
</protein>
<accession>A0A1H6CZK7</accession>
<feature type="region of interest" description="Disordered" evidence="6">
    <location>
        <begin position="1"/>
        <end position="32"/>
    </location>
</feature>
<reference evidence="8 9" key="1">
    <citation type="submission" date="2016-10" db="EMBL/GenBank/DDBJ databases">
        <authorList>
            <person name="de Groot N.N."/>
        </authorList>
    </citation>
    <scope>NUCLEOTIDE SEQUENCE [LARGE SCALE GENOMIC DNA]</scope>
    <source>
        <strain evidence="8 9">CGMCC 4.2023</strain>
    </source>
</reference>
<dbReference type="AlphaFoldDB" id="A0A1H6CZK7"/>
<gene>
    <name evidence="8" type="ORF">SAMN05216223_11119</name>
</gene>
<evidence type="ECO:0000256" key="3">
    <source>
        <dbReference type="ARBA" id="ARBA00022777"/>
    </source>
</evidence>
<dbReference type="SUPFAM" id="SSF56112">
    <property type="entry name" value="Protein kinase-like (PK-like)"/>
    <property type="match status" value="1"/>
</dbReference>
<keyword evidence="8" id="KW-0723">Serine/threonine-protein kinase</keyword>
<dbReference type="InterPro" id="IPR011009">
    <property type="entry name" value="Kinase-like_dom_sf"/>
</dbReference>
<dbReference type="InterPro" id="IPR008271">
    <property type="entry name" value="Ser/Thr_kinase_AS"/>
</dbReference>
<feature type="compositionally biased region" description="Pro residues" evidence="6">
    <location>
        <begin position="322"/>
        <end position="345"/>
    </location>
</feature>
<dbReference type="PANTHER" id="PTHR43289:SF34">
    <property type="entry name" value="SERINE_THREONINE-PROTEIN KINASE YBDM-RELATED"/>
    <property type="match status" value="1"/>
</dbReference>
<feature type="region of interest" description="Disordered" evidence="6">
    <location>
        <begin position="316"/>
        <end position="427"/>
    </location>
</feature>
<evidence type="ECO:0000256" key="5">
    <source>
        <dbReference type="PROSITE-ProRule" id="PRU10141"/>
    </source>
</evidence>
<keyword evidence="1" id="KW-0808">Transferase</keyword>
<dbReference type="RefSeq" id="WP_235032311.1">
    <property type="nucleotide sequence ID" value="NZ_FNVU01000011.1"/>
</dbReference>
<sequence>MPDIAGHDDGHTYSGGGADDGGQLRPLGPQDPRAQAGYRLVARIGEGGMGTVYLSHTRGGQPVALKVIRREYARNDEFRRRFQQEVQAARRVQGYHVVPVVDHDTTGDQPWLATTFVPGLPLDEALARYGALPLPTVLQLVGCAAEALRAVHAAGVIHRDLKPSNILLAAGGPWVIDFGIARAADSTQLTRSGGLIGTPQFMSPEHANGLELTPAADLFSLGLIAAVAATGRHPYGEAGAITLATKIANTSIRPPDLSGYPDALRPVLTRCLTADPAVRPSPAELAELCAQAAGRLLRDFSGWLPQPVAAEIVRREAAAKRPPQPEQPPQPPVSGPTMPDPPGFAPPGYQAGPPPGQPPSGFAAPTGFGNGAPGAGVPGAGVPGGGLPGGGLPGGGLPGAGFPGPGQPSLGYGPASVRSESQPGVTPGGRTHKLLVIGGGVLALVLAVTLTYAFTRSGNDGDHDAADSRNTTSAPVTQPSGSPSTGAPGTDTAAPPTATDTTSGSDTADGDYQLKFQDRQLTVRPPNTIGFGPNVDLDTPMVDPNDTLSGGEVEFSYNDDYLTFNTPTGKSASTSPKDCQSAAQANPLPNQVPAQDLVGNDPLIKTGDRLCTVTTSGNLAMWVITGTTPSENYYKTPVYTGKLTLWKMPSQ</sequence>
<feature type="domain" description="Protein kinase" evidence="7">
    <location>
        <begin position="38"/>
        <end position="304"/>
    </location>
</feature>
<feature type="compositionally biased region" description="Low complexity" evidence="6">
    <location>
        <begin position="483"/>
        <end position="511"/>
    </location>
</feature>
<keyword evidence="3 8" id="KW-0418">Kinase</keyword>
<dbReference type="GO" id="GO:0004674">
    <property type="term" value="F:protein serine/threonine kinase activity"/>
    <property type="evidence" value="ECO:0007669"/>
    <property type="project" value="UniProtKB-KW"/>
</dbReference>
<dbReference type="Gene3D" id="3.30.200.20">
    <property type="entry name" value="Phosphorylase Kinase, domain 1"/>
    <property type="match status" value="1"/>
</dbReference>
<dbReference type="PROSITE" id="PS00107">
    <property type="entry name" value="PROTEIN_KINASE_ATP"/>
    <property type="match status" value="1"/>
</dbReference>
<dbReference type="Pfam" id="PF00069">
    <property type="entry name" value="Pkinase"/>
    <property type="match status" value="1"/>
</dbReference>
<dbReference type="PROSITE" id="PS50011">
    <property type="entry name" value="PROTEIN_KINASE_DOM"/>
    <property type="match status" value="1"/>
</dbReference>
<feature type="compositionally biased region" description="Polar residues" evidence="6">
    <location>
        <begin position="568"/>
        <end position="593"/>
    </location>
</feature>
<dbReference type="Gene3D" id="1.10.510.10">
    <property type="entry name" value="Transferase(Phosphotransferase) domain 1"/>
    <property type="match status" value="1"/>
</dbReference>
<dbReference type="InterPro" id="IPR017441">
    <property type="entry name" value="Protein_kinase_ATP_BS"/>
</dbReference>
<evidence type="ECO:0000256" key="2">
    <source>
        <dbReference type="ARBA" id="ARBA00022741"/>
    </source>
</evidence>
<proteinExistence type="predicted"/>
<dbReference type="GO" id="GO:0005524">
    <property type="term" value="F:ATP binding"/>
    <property type="evidence" value="ECO:0007669"/>
    <property type="project" value="UniProtKB-UniRule"/>
</dbReference>
<feature type="region of interest" description="Disordered" evidence="6">
    <location>
        <begin position="568"/>
        <end position="594"/>
    </location>
</feature>
<feature type="binding site" evidence="5">
    <location>
        <position position="66"/>
    </location>
    <ligand>
        <name>ATP</name>
        <dbReference type="ChEBI" id="CHEBI:30616"/>
    </ligand>
</feature>
<dbReference type="CDD" id="cd14014">
    <property type="entry name" value="STKc_PknB_like"/>
    <property type="match status" value="1"/>
</dbReference>
<dbReference type="Proteomes" id="UP000236754">
    <property type="component" value="Unassembled WGS sequence"/>
</dbReference>
<feature type="compositionally biased region" description="Gly residues" evidence="6">
    <location>
        <begin position="368"/>
        <end position="404"/>
    </location>
</feature>
<feature type="compositionally biased region" description="Basic and acidic residues" evidence="6">
    <location>
        <begin position="1"/>
        <end position="11"/>
    </location>
</feature>
<feature type="compositionally biased region" description="Polar residues" evidence="6">
    <location>
        <begin position="468"/>
        <end position="482"/>
    </location>
</feature>
<evidence type="ECO:0000259" key="7">
    <source>
        <dbReference type="PROSITE" id="PS50011"/>
    </source>
</evidence>
<dbReference type="PANTHER" id="PTHR43289">
    <property type="entry name" value="MITOGEN-ACTIVATED PROTEIN KINASE KINASE KINASE 20-RELATED"/>
    <property type="match status" value="1"/>
</dbReference>
<keyword evidence="4 5" id="KW-0067">ATP-binding</keyword>
<dbReference type="SMART" id="SM00220">
    <property type="entry name" value="S_TKc"/>
    <property type="match status" value="1"/>
</dbReference>
<evidence type="ECO:0000256" key="1">
    <source>
        <dbReference type="ARBA" id="ARBA00022679"/>
    </source>
</evidence>
<feature type="region of interest" description="Disordered" evidence="6">
    <location>
        <begin position="457"/>
        <end position="540"/>
    </location>
</feature>
<evidence type="ECO:0000256" key="6">
    <source>
        <dbReference type="SAM" id="MobiDB-lite"/>
    </source>
</evidence>
<dbReference type="PROSITE" id="PS00108">
    <property type="entry name" value="PROTEIN_KINASE_ST"/>
    <property type="match status" value="1"/>
</dbReference>
<keyword evidence="2 5" id="KW-0547">Nucleotide-binding</keyword>